<dbReference type="AlphaFoldDB" id="A0A2K1KMT6"/>
<dbReference type="Proteomes" id="UP000006727">
    <property type="component" value="Chromosome 4"/>
</dbReference>
<reference evidence="4 6" key="1">
    <citation type="journal article" date="2008" name="Science">
        <title>The Physcomitrella genome reveals evolutionary insights into the conquest of land by plants.</title>
        <authorList>
            <person name="Rensing S."/>
            <person name="Lang D."/>
            <person name="Zimmer A."/>
            <person name="Terry A."/>
            <person name="Salamov A."/>
            <person name="Shapiro H."/>
            <person name="Nishiyama T."/>
            <person name="Perroud P.-F."/>
            <person name="Lindquist E."/>
            <person name="Kamisugi Y."/>
            <person name="Tanahashi T."/>
            <person name="Sakakibara K."/>
            <person name="Fujita T."/>
            <person name="Oishi K."/>
            <person name="Shin-I T."/>
            <person name="Kuroki Y."/>
            <person name="Toyoda A."/>
            <person name="Suzuki Y."/>
            <person name="Hashimoto A."/>
            <person name="Yamaguchi K."/>
            <person name="Sugano A."/>
            <person name="Kohara Y."/>
            <person name="Fujiyama A."/>
            <person name="Anterola A."/>
            <person name="Aoki S."/>
            <person name="Ashton N."/>
            <person name="Barbazuk W.B."/>
            <person name="Barker E."/>
            <person name="Bennetzen J."/>
            <person name="Bezanilla M."/>
            <person name="Blankenship R."/>
            <person name="Cho S.H."/>
            <person name="Dutcher S."/>
            <person name="Estelle M."/>
            <person name="Fawcett J.A."/>
            <person name="Gundlach H."/>
            <person name="Hanada K."/>
            <person name="Heyl A."/>
            <person name="Hicks K.A."/>
            <person name="Hugh J."/>
            <person name="Lohr M."/>
            <person name="Mayer K."/>
            <person name="Melkozernov A."/>
            <person name="Murata T."/>
            <person name="Nelson D."/>
            <person name="Pils B."/>
            <person name="Prigge M."/>
            <person name="Reiss B."/>
            <person name="Renner T."/>
            <person name="Rombauts S."/>
            <person name="Rushton P."/>
            <person name="Sanderfoot A."/>
            <person name="Schween G."/>
            <person name="Shiu S.-H."/>
            <person name="Stueber K."/>
            <person name="Theodoulou F.L."/>
            <person name="Tu H."/>
            <person name="Van de Peer Y."/>
            <person name="Verrier P.J."/>
            <person name="Waters E."/>
            <person name="Wood A."/>
            <person name="Yang L."/>
            <person name="Cove D."/>
            <person name="Cuming A."/>
            <person name="Hasebe M."/>
            <person name="Lucas S."/>
            <person name="Mishler D.B."/>
            <person name="Reski R."/>
            <person name="Grigoriev I."/>
            <person name="Quatrano R.S."/>
            <person name="Boore J.L."/>
        </authorList>
    </citation>
    <scope>NUCLEOTIDE SEQUENCE [LARGE SCALE GENOMIC DNA]</scope>
    <source>
        <strain evidence="5 6">cv. Gransden 2004</strain>
    </source>
</reference>
<organism evidence="4">
    <name type="scientific">Physcomitrium patens</name>
    <name type="common">Spreading-leaved earth moss</name>
    <name type="synonym">Physcomitrella patens</name>
    <dbReference type="NCBI Taxonomy" id="3218"/>
    <lineage>
        <taxon>Eukaryota</taxon>
        <taxon>Viridiplantae</taxon>
        <taxon>Streptophyta</taxon>
        <taxon>Embryophyta</taxon>
        <taxon>Bryophyta</taxon>
        <taxon>Bryophytina</taxon>
        <taxon>Bryopsida</taxon>
        <taxon>Funariidae</taxon>
        <taxon>Funariales</taxon>
        <taxon>Funariaceae</taxon>
        <taxon>Physcomitrium</taxon>
    </lineage>
</organism>
<dbReference type="GO" id="GO:0003700">
    <property type="term" value="F:DNA-binding transcription factor activity"/>
    <property type="evidence" value="ECO:0007669"/>
    <property type="project" value="InterPro"/>
</dbReference>
<evidence type="ECO:0000313" key="6">
    <source>
        <dbReference type="Proteomes" id="UP000006727"/>
    </source>
</evidence>
<dbReference type="SUPFAM" id="SSF54695">
    <property type="entry name" value="POZ domain"/>
    <property type="match status" value="1"/>
</dbReference>
<reference evidence="5" key="3">
    <citation type="submission" date="2020-12" db="UniProtKB">
        <authorList>
            <consortium name="EnsemblPlants"/>
        </authorList>
    </citation>
    <scope>IDENTIFICATION</scope>
</reference>
<dbReference type="GO" id="GO:0005737">
    <property type="term" value="C:cytoplasm"/>
    <property type="evidence" value="ECO:0000318"/>
    <property type="project" value="GO_Central"/>
</dbReference>
<dbReference type="Gene3D" id="3.30.730.10">
    <property type="entry name" value="AP2/ERF domain"/>
    <property type="match status" value="1"/>
</dbReference>
<dbReference type="GO" id="GO:0031625">
    <property type="term" value="F:ubiquitin protein ligase binding"/>
    <property type="evidence" value="ECO:0000318"/>
    <property type="project" value="GO_Central"/>
</dbReference>
<dbReference type="EnsemblPlants" id="Pp3c4_8660V3.1">
    <property type="protein sequence ID" value="Pp3c4_8660V3.1"/>
    <property type="gene ID" value="Pp3c4_8660"/>
</dbReference>
<evidence type="ECO:0000259" key="3">
    <source>
        <dbReference type="PROSITE" id="PS50097"/>
    </source>
</evidence>
<comment type="function">
    <text evidence="1">May act as a substrate-specific adapter of an E3 ubiquitin-protein ligase complex (CUL3-RBX1-BTB) which mediates the ubiquitination and subsequent proteasomal degradation of target proteins.</text>
</comment>
<evidence type="ECO:0000313" key="5">
    <source>
        <dbReference type="EnsemblPlants" id="Pp3c4_8660V3.1"/>
    </source>
</evidence>
<dbReference type="PaxDb" id="3218-PP1S146_84V6.1"/>
<dbReference type="InterPro" id="IPR011333">
    <property type="entry name" value="SKP1/BTB/POZ_sf"/>
</dbReference>
<dbReference type="GO" id="GO:0043161">
    <property type="term" value="P:proteasome-mediated ubiquitin-dependent protein catabolic process"/>
    <property type="evidence" value="ECO:0000318"/>
    <property type="project" value="GO_Central"/>
</dbReference>
<reference evidence="4 6" key="2">
    <citation type="journal article" date="2018" name="Plant J.">
        <title>The Physcomitrella patens chromosome-scale assembly reveals moss genome structure and evolution.</title>
        <authorList>
            <person name="Lang D."/>
            <person name="Ullrich K.K."/>
            <person name="Murat F."/>
            <person name="Fuchs J."/>
            <person name="Jenkins J."/>
            <person name="Haas F.B."/>
            <person name="Piednoel M."/>
            <person name="Gundlach H."/>
            <person name="Van Bel M."/>
            <person name="Meyberg R."/>
            <person name="Vives C."/>
            <person name="Morata J."/>
            <person name="Symeonidi A."/>
            <person name="Hiss M."/>
            <person name="Muchero W."/>
            <person name="Kamisugi Y."/>
            <person name="Saleh O."/>
            <person name="Blanc G."/>
            <person name="Decker E.L."/>
            <person name="van Gessel N."/>
            <person name="Grimwood J."/>
            <person name="Hayes R.D."/>
            <person name="Graham S.W."/>
            <person name="Gunter L.E."/>
            <person name="McDaniel S.F."/>
            <person name="Hoernstein S.N.W."/>
            <person name="Larsson A."/>
            <person name="Li F.W."/>
            <person name="Perroud P.F."/>
            <person name="Phillips J."/>
            <person name="Ranjan P."/>
            <person name="Rokshar D.S."/>
            <person name="Rothfels C.J."/>
            <person name="Schneider L."/>
            <person name="Shu S."/>
            <person name="Stevenson D.W."/>
            <person name="Thummler F."/>
            <person name="Tillich M."/>
            <person name="Villarreal Aguilar J.C."/>
            <person name="Widiez T."/>
            <person name="Wong G.K."/>
            <person name="Wymore A."/>
            <person name="Zhang Y."/>
            <person name="Zimmer A.D."/>
            <person name="Quatrano R.S."/>
            <person name="Mayer K.F.X."/>
            <person name="Goodstein D."/>
            <person name="Casacuberta J.M."/>
            <person name="Vandepoele K."/>
            <person name="Reski R."/>
            <person name="Cuming A.C."/>
            <person name="Tuskan G.A."/>
            <person name="Maumus F."/>
            <person name="Salse J."/>
            <person name="Schmutz J."/>
            <person name="Rensing S.A."/>
        </authorList>
    </citation>
    <scope>NUCLEOTIDE SEQUENCE [LARGE SCALE GENOMIC DNA]</scope>
    <source>
        <strain evidence="5 6">cv. Gransden 2004</strain>
    </source>
</reference>
<accession>A0A2K1KMT6</accession>
<dbReference type="Gramene" id="Pp3c4_8660V3.1">
    <property type="protein sequence ID" value="Pp3c4_8660V3.1"/>
    <property type="gene ID" value="Pp3c4_8660"/>
</dbReference>
<evidence type="ECO:0000256" key="2">
    <source>
        <dbReference type="ARBA" id="ARBA00004906"/>
    </source>
</evidence>
<protein>
    <recommendedName>
        <fullName evidence="3">BTB domain-containing protein</fullName>
    </recommendedName>
</protein>
<gene>
    <name evidence="4" type="ORF">PHYPA_005969</name>
</gene>
<dbReference type="PANTHER" id="PTHR47274">
    <property type="entry name" value="BTB/POZ DOMAIN CONTAINING PROTEIN, EXPRESSED-RELATED"/>
    <property type="match status" value="1"/>
</dbReference>
<keyword evidence="6" id="KW-1185">Reference proteome</keyword>
<dbReference type="GO" id="GO:0030162">
    <property type="term" value="P:regulation of proteolysis"/>
    <property type="evidence" value="ECO:0000318"/>
    <property type="project" value="GO_Central"/>
</dbReference>
<dbReference type="SMART" id="SM00225">
    <property type="entry name" value="BTB"/>
    <property type="match status" value="1"/>
</dbReference>
<dbReference type="InterPro" id="IPR000210">
    <property type="entry name" value="BTB/POZ_dom"/>
</dbReference>
<dbReference type="InterPro" id="IPR044784">
    <property type="entry name" value="At1g01640-like"/>
</dbReference>
<dbReference type="Gene3D" id="3.30.710.10">
    <property type="entry name" value="Potassium Channel Kv1.1, Chain A"/>
    <property type="match status" value="1"/>
</dbReference>
<evidence type="ECO:0000313" key="4">
    <source>
        <dbReference type="EMBL" id="PNR55076.1"/>
    </source>
</evidence>
<dbReference type="InParanoid" id="A0A2K1KMT6"/>
<dbReference type="EnsemblPlants" id="Pp3c4_8660V3.2">
    <property type="protein sequence ID" value="Pp3c4_8660V3.2"/>
    <property type="gene ID" value="Pp3c4_8660"/>
</dbReference>
<dbReference type="InterPro" id="IPR036955">
    <property type="entry name" value="AP2/ERF_dom_sf"/>
</dbReference>
<dbReference type="Pfam" id="PF00651">
    <property type="entry name" value="BTB"/>
    <property type="match status" value="1"/>
</dbReference>
<feature type="domain" description="BTB" evidence="3">
    <location>
        <begin position="70"/>
        <end position="135"/>
    </location>
</feature>
<dbReference type="PROSITE" id="PS50097">
    <property type="entry name" value="BTB"/>
    <property type="match status" value="1"/>
</dbReference>
<evidence type="ECO:0000256" key="1">
    <source>
        <dbReference type="ARBA" id="ARBA00002668"/>
    </source>
</evidence>
<name>A0A2K1KMT6_PHYPA</name>
<sequence>MAMKRGVISVGPLESSIVKRRDNLKVRARAAAGVVASLRAQIKELQQQRDFLVTWKADMFTGADAEGSLVDVELQGVDGDRVHAHKAILASKSIEFEAMFRADTDRKVVWNLEMPYVALKAFVTFFYTGRVSSSVLIEYLTTLLDAAHKYNVQFLEVVCEDSLVKNMTSDNVISIFDVAKKHCSSGCKEAVLKKARSLGELSSFTEYKFFTQSNPGLLLELYELLTDRSDQSPTKKMKLSRAGSHMQLSGISPFGTPIYWHGTPMPGHPFRPVGFESACFPHLQGQRPPYEMSMLPRPPYGIPAFVPPMFPGGLPRGFLRGALTHSPGQLEAPILEEVVAGKKKVSEGEDPKKPKVTPWQQKEKRCLLRGVKTTHNKNKKFIATITVKGQQIGLGKCCSEEEAGRLYDRAAFVIGRKTNNELPDDMKEELKGISWDDFIASLQEVTALESGSFHHQIIFVPFYSNHANVKIHHGKLDNGDSNEIDCD</sequence>
<dbReference type="STRING" id="3218.A0A2K1KMT6"/>
<dbReference type="PANTHER" id="PTHR47274:SF10">
    <property type="entry name" value="BTB DOMAIN-CONTAINING PROTEIN"/>
    <property type="match status" value="1"/>
</dbReference>
<dbReference type="Gramene" id="Pp3c4_8660V3.2">
    <property type="protein sequence ID" value="Pp3c4_8660V3.2"/>
    <property type="gene ID" value="Pp3c4_8660"/>
</dbReference>
<proteinExistence type="predicted"/>
<dbReference type="EMBL" id="ABEU02000004">
    <property type="protein sequence ID" value="PNR55076.1"/>
    <property type="molecule type" value="Genomic_DNA"/>
</dbReference>
<comment type="pathway">
    <text evidence="2">Protein modification; protein ubiquitination.</text>
</comment>